<keyword evidence="1" id="KW-0678">Repressor</keyword>
<dbReference type="Gene3D" id="1.10.357.10">
    <property type="entry name" value="Tetracycline Repressor, domain 2"/>
    <property type="match status" value="1"/>
</dbReference>
<dbReference type="InterPro" id="IPR003012">
    <property type="entry name" value="Tet_transcr_reg_TetR"/>
</dbReference>
<name>A0AA91SQE0_9MYCO</name>
<dbReference type="AlphaFoldDB" id="A0AA91SQE0"/>
<feature type="domain" description="HTH tetR-type" evidence="6">
    <location>
        <begin position="14"/>
        <end position="74"/>
    </location>
</feature>
<gene>
    <name evidence="7" type="ORF">B8W67_16680</name>
</gene>
<protein>
    <submittedName>
        <fullName evidence="7">TetR family transcriptional regulator</fullName>
    </submittedName>
</protein>
<dbReference type="SUPFAM" id="SSF46689">
    <property type="entry name" value="Homeodomain-like"/>
    <property type="match status" value="1"/>
</dbReference>
<evidence type="ECO:0000256" key="5">
    <source>
        <dbReference type="PROSITE-ProRule" id="PRU00335"/>
    </source>
</evidence>
<evidence type="ECO:0000256" key="2">
    <source>
        <dbReference type="ARBA" id="ARBA00023015"/>
    </source>
</evidence>
<dbReference type="InterPro" id="IPR009057">
    <property type="entry name" value="Homeodomain-like_sf"/>
</dbReference>
<keyword evidence="4" id="KW-0804">Transcription</keyword>
<dbReference type="PRINTS" id="PR00400">
    <property type="entry name" value="TETREPRESSOR"/>
</dbReference>
<evidence type="ECO:0000313" key="7">
    <source>
        <dbReference type="EMBL" id="OSC30828.1"/>
    </source>
</evidence>
<dbReference type="InterPro" id="IPR036271">
    <property type="entry name" value="Tet_transcr_reg_TetR-rel_C_sf"/>
</dbReference>
<keyword evidence="2" id="KW-0805">Transcription regulation</keyword>
<dbReference type="GO" id="GO:0045892">
    <property type="term" value="P:negative regulation of DNA-templated transcription"/>
    <property type="evidence" value="ECO:0007669"/>
    <property type="project" value="InterPro"/>
</dbReference>
<keyword evidence="3 5" id="KW-0238">DNA-binding</keyword>
<dbReference type="Pfam" id="PF00440">
    <property type="entry name" value="TetR_N"/>
    <property type="match status" value="1"/>
</dbReference>
<proteinExistence type="predicted"/>
<evidence type="ECO:0000313" key="8">
    <source>
        <dbReference type="Proteomes" id="UP000193577"/>
    </source>
</evidence>
<organism evidence="7 8">
    <name type="scientific">Mycolicibacillus koreensis</name>
    <dbReference type="NCBI Taxonomy" id="1069220"/>
    <lineage>
        <taxon>Bacteria</taxon>
        <taxon>Bacillati</taxon>
        <taxon>Actinomycetota</taxon>
        <taxon>Actinomycetes</taxon>
        <taxon>Mycobacteriales</taxon>
        <taxon>Mycobacteriaceae</taxon>
        <taxon>Mycolicibacillus</taxon>
    </lineage>
</organism>
<dbReference type="GO" id="GO:0003677">
    <property type="term" value="F:DNA binding"/>
    <property type="evidence" value="ECO:0007669"/>
    <property type="project" value="UniProtKB-UniRule"/>
</dbReference>
<comment type="caution">
    <text evidence="7">The sequence shown here is derived from an EMBL/GenBank/DDBJ whole genome shotgun (WGS) entry which is preliminary data.</text>
</comment>
<dbReference type="PROSITE" id="PS50977">
    <property type="entry name" value="HTH_TETR_2"/>
    <property type="match status" value="1"/>
</dbReference>
<accession>A0AA91SQE0</accession>
<evidence type="ECO:0000259" key="6">
    <source>
        <dbReference type="PROSITE" id="PS50977"/>
    </source>
</evidence>
<evidence type="ECO:0000256" key="1">
    <source>
        <dbReference type="ARBA" id="ARBA00022491"/>
    </source>
</evidence>
<dbReference type="InterPro" id="IPR004111">
    <property type="entry name" value="Repressor_TetR_C"/>
</dbReference>
<sequence length="223" mass="23719">MSSGYADAPVGSTALRLDTVVGEALAVVNAGGLESLTMRRLAERLGAHLPTIYRLVDGKDALIDEMAETILAHALSSCSPAEQSGWEHHIVRHARGLRSALLAQRDGARIVGGNYAAKHANLTYVDSLVGCMHNAGLESEHALWAASSVFCYVLGEVLEQQGASGEENETLHRAVQTERYRHLASSPVQRLLDFDARFDFGLRLLIAGMHASPGVGGAPDAGP</sequence>
<dbReference type="Proteomes" id="UP000193577">
    <property type="component" value="Unassembled WGS sequence"/>
</dbReference>
<evidence type="ECO:0000256" key="3">
    <source>
        <dbReference type="ARBA" id="ARBA00023125"/>
    </source>
</evidence>
<dbReference type="Pfam" id="PF02909">
    <property type="entry name" value="TetR_C_1"/>
    <property type="match status" value="1"/>
</dbReference>
<dbReference type="GO" id="GO:0046677">
    <property type="term" value="P:response to antibiotic"/>
    <property type="evidence" value="ECO:0007669"/>
    <property type="project" value="InterPro"/>
</dbReference>
<dbReference type="InterPro" id="IPR001647">
    <property type="entry name" value="HTH_TetR"/>
</dbReference>
<keyword evidence="8" id="KW-1185">Reference proteome</keyword>
<feature type="DNA-binding region" description="H-T-H motif" evidence="5">
    <location>
        <begin position="37"/>
        <end position="56"/>
    </location>
</feature>
<reference evidence="7 8" key="1">
    <citation type="submission" date="2017-04" db="EMBL/GenBank/DDBJ databases">
        <title>The new phylogeny of genus Mycobacterium.</title>
        <authorList>
            <person name="Tortoli E."/>
            <person name="Trovato A."/>
            <person name="Cirillo D.M."/>
        </authorList>
    </citation>
    <scope>NUCLEOTIDE SEQUENCE [LARGE SCALE GENOMIC DNA]</scope>
    <source>
        <strain evidence="7 8">KCTC 19819</strain>
    </source>
</reference>
<dbReference type="RefSeq" id="WP_085305127.1">
    <property type="nucleotide sequence ID" value="NZ_AP022594.1"/>
</dbReference>
<dbReference type="SUPFAM" id="SSF48498">
    <property type="entry name" value="Tetracyclin repressor-like, C-terminal domain"/>
    <property type="match status" value="1"/>
</dbReference>
<dbReference type="Gene3D" id="1.10.10.60">
    <property type="entry name" value="Homeodomain-like"/>
    <property type="match status" value="1"/>
</dbReference>
<dbReference type="EMBL" id="NCXO01000047">
    <property type="protein sequence ID" value="OSC30828.1"/>
    <property type="molecule type" value="Genomic_DNA"/>
</dbReference>
<evidence type="ECO:0000256" key="4">
    <source>
        <dbReference type="ARBA" id="ARBA00023163"/>
    </source>
</evidence>